<dbReference type="Proteomes" id="UP000012015">
    <property type="component" value="Unassembled WGS sequence"/>
</dbReference>
<name>M7N4H1_9MICC</name>
<reference evidence="1 2" key="1">
    <citation type="journal article" date="2013" name="Genome Announc.">
        <title>Draft Genome Sequence of Arthrobacter gangotriensis Strain Lz1yT, Isolated from a Penguin Rookery Soil Sample Collected in Antarctica, near the Indian Station Dakshin Gangotri.</title>
        <authorList>
            <person name="Shivaji S."/>
            <person name="Ara S."/>
            <person name="Bandi S."/>
            <person name="Singh A."/>
            <person name="Kumar Pinnaka A."/>
        </authorList>
    </citation>
    <scope>NUCLEOTIDE SEQUENCE [LARGE SCALE GENOMIC DNA]</scope>
    <source>
        <strain evidence="1 2">Lz1y</strain>
    </source>
</reference>
<organism evidence="1 2">
    <name type="scientific">Paeniglutamicibacter gangotriensis Lz1y</name>
    <dbReference type="NCBI Taxonomy" id="1276920"/>
    <lineage>
        <taxon>Bacteria</taxon>
        <taxon>Bacillati</taxon>
        <taxon>Actinomycetota</taxon>
        <taxon>Actinomycetes</taxon>
        <taxon>Micrococcales</taxon>
        <taxon>Micrococcaceae</taxon>
        <taxon>Paeniglutamicibacter</taxon>
    </lineage>
</organism>
<dbReference type="RefSeq" id="WP_007273128.1">
    <property type="nucleotide sequence ID" value="NZ_AOCK01000015.1"/>
</dbReference>
<evidence type="ECO:0000313" key="1">
    <source>
        <dbReference type="EMBL" id="EMQ96654.1"/>
    </source>
</evidence>
<gene>
    <name evidence="1" type="ORF">ADIAG_03980</name>
</gene>
<dbReference type="AlphaFoldDB" id="M7N4H1"/>
<dbReference type="EMBL" id="AOCK01000015">
    <property type="protein sequence ID" value="EMQ96654.1"/>
    <property type="molecule type" value="Genomic_DNA"/>
</dbReference>
<dbReference type="PATRIC" id="fig|1276920.7.peg.3974"/>
<evidence type="ECO:0000313" key="2">
    <source>
        <dbReference type="Proteomes" id="UP000012015"/>
    </source>
</evidence>
<proteinExistence type="predicted"/>
<sequence length="51" mass="5775">MDINDVRKRQTELVQILASESSTVTLAQASNELEELARWMEEHKETGTKGT</sequence>
<protein>
    <submittedName>
        <fullName evidence="1">Uncharacterized protein</fullName>
    </submittedName>
</protein>
<keyword evidence="2" id="KW-1185">Reference proteome</keyword>
<comment type="caution">
    <text evidence="1">The sequence shown here is derived from an EMBL/GenBank/DDBJ whole genome shotgun (WGS) entry which is preliminary data.</text>
</comment>
<accession>M7N4H1</accession>